<dbReference type="Gene3D" id="3.30.70.2450">
    <property type="match status" value="1"/>
</dbReference>
<protein>
    <submittedName>
        <fullName evidence="1">Uncharacterized protein</fullName>
    </submittedName>
</protein>
<dbReference type="GeneID" id="27704706"/>
<evidence type="ECO:0000313" key="2">
    <source>
        <dbReference type="Proteomes" id="UP000053789"/>
    </source>
</evidence>
<dbReference type="InterPro" id="IPR036188">
    <property type="entry name" value="FAD/NAD-bd_sf"/>
</dbReference>
<name>A0A0D2HTN4_CLAB1</name>
<organism evidence="1 2">
    <name type="scientific">Cladophialophora bantiana (strain ATCC 10958 / CBS 173.52 / CDC B-1940 / NIH 8579)</name>
    <name type="common">Xylohypha bantiana</name>
    <dbReference type="NCBI Taxonomy" id="1442370"/>
    <lineage>
        <taxon>Eukaryota</taxon>
        <taxon>Fungi</taxon>
        <taxon>Dikarya</taxon>
        <taxon>Ascomycota</taxon>
        <taxon>Pezizomycotina</taxon>
        <taxon>Eurotiomycetes</taxon>
        <taxon>Chaetothyriomycetidae</taxon>
        <taxon>Chaetothyriales</taxon>
        <taxon>Herpotrichiellaceae</taxon>
        <taxon>Cladophialophora</taxon>
    </lineage>
</organism>
<feature type="non-terminal residue" evidence="1">
    <location>
        <position position="1"/>
    </location>
</feature>
<reference evidence="1" key="1">
    <citation type="submission" date="2015-01" db="EMBL/GenBank/DDBJ databases">
        <title>The Genome Sequence of Cladophialophora bantiana CBS 173.52.</title>
        <authorList>
            <consortium name="The Broad Institute Genomics Platform"/>
            <person name="Cuomo C."/>
            <person name="de Hoog S."/>
            <person name="Gorbushina A."/>
            <person name="Stielow B."/>
            <person name="Teixiera M."/>
            <person name="Abouelleil A."/>
            <person name="Chapman S.B."/>
            <person name="Priest M."/>
            <person name="Young S.K."/>
            <person name="Wortman J."/>
            <person name="Nusbaum C."/>
            <person name="Birren B."/>
        </authorList>
    </citation>
    <scope>NUCLEOTIDE SEQUENCE [LARGE SCALE GENOMIC DNA]</scope>
    <source>
        <strain evidence="1">CBS 173.52</strain>
    </source>
</reference>
<evidence type="ECO:0000313" key="1">
    <source>
        <dbReference type="EMBL" id="KIW87804.1"/>
    </source>
</evidence>
<proteinExistence type="predicted"/>
<gene>
    <name evidence="1" type="ORF">Z519_11778</name>
</gene>
<sequence length="205" mass="23887">SLIQIRRSLFGDSEFSGKTWDQQIVASNVYYDFHKFGYDDANFIIDKTHWYMASRISTDELWRVTYGEKVATREELLARQPAKWQEMIPGHPTLEQYKIVNFSPYRVHQRLAHAMRVGRFLLSADAAHRSTIAVFRGYRSDLEQPYQTNFRLGSGHNDGDERIPKACKRSETDKAIAKEMMPAINVIKYDFTQHYRNASADGRNE</sequence>
<dbReference type="RefSeq" id="XP_016614473.1">
    <property type="nucleotide sequence ID" value="XM_016769489.1"/>
</dbReference>
<dbReference type="VEuPathDB" id="FungiDB:Z519_11778"/>
<dbReference type="Proteomes" id="UP000053789">
    <property type="component" value="Unassembled WGS sequence"/>
</dbReference>
<dbReference type="EMBL" id="KN847002">
    <property type="protein sequence ID" value="KIW87804.1"/>
    <property type="molecule type" value="Genomic_DNA"/>
</dbReference>
<dbReference type="OrthoDB" id="10016252at2759"/>
<dbReference type="AlphaFoldDB" id="A0A0D2HTN4"/>
<keyword evidence="2" id="KW-1185">Reference proteome</keyword>
<dbReference type="HOGENOM" id="CLU_1340332_0_0_1"/>
<accession>A0A0D2HTN4</accession>
<dbReference type="Gene3D" id="3.50.50.60">
    <property type="entry name" value="FAD/NAD(P)-binding domain"/>
    <property type="match status" value="1"/>
</dbReference>